<feature type="domain" description="Pru" evidence="8">
    <location>
        <begin position="1"/>
        <end position="128"/>
    </location>
</feature>
<dbReference type="Proteomes" id="UP000275078">
    <property type="component" value="Unassembled WGS sequence"/>
</dbReference>
<dbReference type="Pfam" id="PF04683">
    <property type="entry name" value="Rpn13_ADRM1_Pru"/>
    <property type="match status" value="1"/>
</dbReference>
<evidence type="ECO:0000256" key="4">
    <source>
        <dbReference type="ARBA" id="ARBA00022942"/>
    </source>
</evidence>
<dbReference type="InterPro" id="IPR006773">
    <property type="entry name" value="Rpn13/ADRM1"/>
</dbReference>
<evidence type="ECO:0000313" key="9">
    <source>
        <dbReference type="EMBL" id="RPA81653.1"/>
    </source>
</evidence>
<evidence type="ECO:0000256" key="6">
    <source>
        <dbReference type="SAM" id="MobiDB-lite"/>
    </source>
</evidence>
<dbReference type="AlphaFoldDB" id="A0A3N4I6E9"/>
<dbReference type="Gene3D" id="2.30.29.70">
    <property type="entry name" value="Proteasomal ubiquitin receptor Rpn13/ADRM1"/>
    <property type="match status" value="1"/>
</dbReference>
<dbReference type="Gene3D" id="1.10.2020.20">
    <property type="match status" value="1"/>
</dbReference>
<evidence type="ECO:0000256" key="2">
    <source>
        <dbReference type="ARBA" id="ARBA00004496"/>
    </source>
</evidence>
<dbReference type="InterPro" id="IPR038108">
    <property type="entry name" value="RPN13_DEUBAD_sf"/>
</dbReference>
<keyword evidence="4" id="KW-0647">Proteasome</keyword>
<keyword evidence="5" id="KW-0539">Nucleus</keyword>
<evidence type="ECO:0000256" key="5">
    <source>
        <dbReference type="ARBA" id="ARBA00023242"/>
    </source>
</evidence>
<dbReference type="InterPro" id="IPR044867">
    <property type="entry name" value="DEUBAD_dom"/>
</dbReference>
<feature type="compositionally biased region" description="Basic and acidic residues" evidence="6">
    <location>
        <begin position="333"/>
        <end position="347"/>
    </location>
</feature>
<dbReference type="PANTHER" id="PTHR12225">
    <property type="entry name" value="ADHESION REGULATING MOLECULE 1 110 KDA CELL MEMBRANE GLYCOPROTEIN"/>
    <property type="match status" value="1"/>
</dbReference>
<protein>
    <submittedName>
        <fullName evidence="9">Uncharacterized protein</fullName>
    </submittedName>
</protein>
<evidence type="ECO:0000259" key="7">
    <source>
        <dbReference type="PROSITE" id="PS51916"/>
    </source>
</evidence>
<dbReference type="EMBL" id="ML119677">
    <property type="protein sequence ID" value="RPA81653.1"/>
    <property type="molecule type" value="Genomic_DNA"/>
</dbReference>
<dbReference type="PROSITE" id="PS51916">
    <property type="entry name" value="DEUBAD"/>
    <property type="match status" value="1"/>
</dbReference>
<reference evidence="9 10" key="1">
    <citation type="journal article" date="2018" name="Nat. Ecol. Evol.">
        <title>Pezizomycetes genomes reveal the molecular basis of ectomycorrhizal truffle lifestyle.</title>
        <authorList>
            <person name="Murat C."/>
            <person name="Payen T."/>
            <person name="Noel B."/>
            <person name="Kuo A."/>
            <person name="Morin E."/>
            <person name="Chen J."/>
            <person name="Kohler A."/>
            <person name="Krizsan K."/>
            <person name="Balestrini R."/>
            <person name="Da Silva C."/>
            <person name="Montanini B."/>
            <person name="Hainaut M."/>
            <person name="Levati E."/>
            <person name="Barry K.W."/>
            <person name="Belfiori B."/>
            <person name="Cichocki N."/>
            <person name="Clum A."/>
            <person name="Dockter R.B."/>
            <person name="Fauchery L."/>
            <person name="Guy J."/>
            <person name="Iotti M."/>
            <person name="Le Tacon F."/>
            <person name="Lindquist E.A."/>
            <person name="Lipzen A."/>
            <person name="Malagnac F."/>
            <person name="Mello A."/>
            <person name="Molinier V."/>
            <person name="Miyauchi S."/>
            <person name="Poulain J."/>
            <person name="Riccioni C."/>
            <person name="Rubini A."/>
            <person name="Sitrit Y."/>
            <person name="Splivallo R."/>
            <person name="Traeger S."/>
            <person name="Wang M."/>
            <person name="Zifcakova L."/>
            <person name="Wipf D."/>
            <person name="Zambonelli A."/>
            <person name="Paolocci F."/>
            <person name="Nowrousian M."/>
            <person name="Ottonello S."/>
            <person name="Baldrian P."/>
            <person name="Spatafora J.W."/>
            <person name="Henrissat B."/>
            <person name="Nagy L.G."/>
            <person name="Aury J.M."/>
            <person name="Wincker P."/>
            <person name="Grigoriev I.V."/>
            <person name="Bonfante P."/>
            <person name="Martin F.M."/>
        </authorList>
    </citation>
    <scope>NUCLEOTIDE SEQUENCE [LARGE SCALE GENOMIC DNA]</scope>
    <source>
        <strain evidence="9 10">RN42</strain>
    </source>
</reference>
<dbReference type="GO" id="GO:0005634">
    <property type="term" value="C:nucleus"/>
    <property type="evidence" value="ECO:0007669"/>
    <property type="project" value="UniProtKB-SubCell"/>
</dbReference>
<dbReference type="PANTHER" id="PTHR12225:SF0">
    <property type="entry name" value="PROTEASOMAL UBIQUITIN RECEPTOR ADRM1"/>
    <property type="match status" value="1"/>
</dbReference>
<dbReference type="GO" id="GO:0061133">
    <property type="term" value="F:endopeptidase activator activity"/>
    <property type="evidence" value="ECO:0007669"/>
    <property type="project" value="TreeGrafter"/>
</dbReference>
<feature type="region of interest" description="Disordered" evidence="6">
    <location>
        <begin position="330"/>
        <end position="363"/>
    </location>
</feature>
<evidence type="ECO:0000256" key="3">
    <source>
        <dbReference type="ARBA" id="ARBA00022490"/>
    </source>
</evidence>
<accession>A0A3N4I6E9</accession>
<dbReference type="InterPro" id="IPR038633">
    <property type="entry name" value="Rpn13/ADRM1_Pru_sf"/>
</dbReference>
<dbReference type="OrthoDB" id="340431at2759"/>
<dbReference type="GO" id="GO:0008541">
    <property type="term" value="C:proteasome regulatory particle, lid subcomplex"/>
    <property type="evidence" value="ECO:0007669"/>
    <property type="project" value="TreeGrafter"/>
</dbReference>
<dbReference type="Pfam" id="PF16550">
    <property type="entry name" value="RPN13_C"/>
    <property type="match status" value="1"/>
</dbReference>
<dbReference type="InterPro" id="IPR044868">
    <property type="entry name" value="Rpn13/ADRM1_Pru"/>
</dbReference>
<keyword evidence="3" id="KW-0963">Cytoplasm</keyword>
<gene>
    <name evidence="9" type="ORF">BJ508DRAFT_238809</name>
</gene>
<dbReference type="GO" id="GO:0005737">
    <property type="term" value="C:cytoplasm"/>
    <property type="evidence" value="ECO:0007669"/>
    <property type="project" value="UniProtKB-SubCell"/>
</dbReference>
<dbReference type="InterPro" id="IPR032368">
    <property type="entry name" value="RPN13_DEUBAD"/>
</dbReference>
<sequence>MSHQPLLEIKAGKCDVQGNHVIPLEQSGTLYFYQDDEEDLSHLCWKRRDADRPDEEDDLIVFPGDATLHIYDKSPPANGRIVVLKFTSSDQRKFFWLQSKSEKEDDLKHFSKRDKNLIRRFNGFISREDFNAFEDDEQDLLLEEMALEEDHHEPATHDAIAAALNNPTSNAPPMNLMELLQSMQRGGSREQTLGALDSLLNSQGAEGDAAREAVQGVISGSGSRSQPPPSYFISLTDVLSTKDTLPLLYKPDIMATLMPRLLENLPHGLVPQGASERETIQILEKVLRSPQFTQAAGSLTGALREGALESIAESMKLDVEGEINGGVGGLLESIKKEVEKEERRDAEASGQGQGQGDEMDVDQ</sequence>
<organism evidence="9 10">
    <name type="scientific">Ascobolus immersus RN42</name>
    <dbReference type="NCBI Taxonomy" id="1160509"/>
    <lineage>
        <taxon>Eukaryota</taxon>
        <taxon>Fungi</taxon>
        <taxon>Dikarya</taxon>
        <taxon>Ascomycota</taxon>
        <taxon>Pezizomycotina</taxon>
        <taxon>Pezizomycetes</taxon>
        <taxon>Pezizales</taxon>
        <taxon>Ascobolaceae</taxon>
        <taxon>Ascobolus</taxon>
    </lineage>
</organism>
<keyword evidence="10" id="KW-1185">Reference proteome</keyword>
<dbReference type="GO" id="GO:0070628">
    <property type="term" value="F:proteasome binding"/>
    <property type="evidence" value="ECO:0007669"/>
    <property type="project" value="TreeGrafter"/>
</dbReference>
<proteinExistence type="predicted"/>
<comment type="subcellular location">
    <subcellularLocation>
        <location evidence="2">Cytoplasm</location>
    </subcellularLocation>
    <subcellularLocation>
        <location evidence="1">Nucleus</location>
    </subcellularLocation>
</comment>
<evidence type="ECO:0000259" key="8">
    <source>
        <dbReference type="PROSITE" id="PS51917"/>
    </source>
</evidence>
<evidence type="ECO:0000313" key="10">
    <source>
        <dbReference type="Proteomes" id="UP000275078"/>
    </source>
</evidence>
<feature type="domain" description="DEUBAD" evidence="7">
    <location>
        <begin position="226"/>
        <end position="348"/>
    </location>
</feature>
<dbReference type="PROSITE" id="PS51917">
    <property type="entry name" value="PRU"/>
    <property type="match status" value="1"/>
</dbReference>
<evidence type="ECO:0000256" key="1">
    <source>
        <dbReference type="ARBA" id="ARBA00004123"/>
    </source>
</evidence>
<name>A0A3N4I6E9_ASCIM</name>
<dbReference type="STRING" id="1160509.A0A3N4I6E9"/>